<keyword evidence="2" id="KW-0813">Transport</keyword>
<keyword evidence="8 11" id="KW-1133">Transmembrane helix</keyword>
<dbReference type="Gene3D" id="1.20.1560.10">
    <property type="entry name" value="ABC transporter type 1, transmembrane domain"/>
    <property type="match status" value="1"/>
</dbReference>
<evidence type="ECO:0000256" key="4">
    <source>
        <dbReference type="ARBA" id="ARBA00022692"/>
    </source>
</evidence>
<feature type="transmembrane region" description="Helical" evidence="11">
    <location>
        <begin position="255"/>
        <end position="275"/>
    </location>
</feature>
<keyword evidence="10 11" id="KW-0472">Membrane</keyword>
<dbReference type="InterPro" id="IPR039421">
    <property type="entry name" value="Type_1_exporter"/>
</dbReference>
<feature type="transmembrane region" description="Helical" evidence="11">
    <location>
        <begin position="175"/>
        <end position="195"/>
    </location>
</feature>
<dbReference type="PROSITE" id="PS50929">
    <property type="entry name" value="ABC_TM1F"/>
    <property type="match status" value="1"/>
</dbReference>
<evidence type="ECO:0000256" key="5">
    <source>
        <dbReference type="ARBA" id="ARBA00022741"/>
    </source>
</evidence>
<dbReference type="SMART" id="SM00382">
    <property type="entry name" value="AAA"/>
    <property type="match status" value="1"/>
</dbReference>
<proteinExistence type="predicted"/>
<name>A0A6I6D5U2_9GAMM</name>
<dbReference type="InterPro" id="IPR003593">
    <property type="entry name" value="AAA+_ATPase"/>
</dbReference>
<evidence type="ECO:0000256" key="3">
    <source>
        <dbReference type="ARBA" id="ARBA00022475"/>
    </source>
</evidence>
<keyword evidence="4 11" id="KW-0812">Transmembrane</keyword>
<feature type="domain" description="ABC transmembrane type-1" evidence="13">
    <location>
        <begin position="34"/>
        <end position="316"/>
    </location>
</feature>
<dbReference type="RefSeq" id="WP_156574327.1">
    <property type="nucleotide sequence ID" value="NZ_CP046415.1"/>
</dbReference>
<dbReference type="NCBIfam" id="TIGR02203">
    <property type="entry name" value="MsbA_lipidA"/>
    <property type="match status" value="1"/>
</dbReference>
<dbReference type="GO" id="GO:0005886">
    <property type="term" value="C:plasma membrane"/>
    <property type="evidence" value="ECO:0007669"/>
    <property type="project" value="UniProtKB-SubCell"/>
</dbReference>
<dbReference type="PROSITE" id="PS00211">
    <property type="entry name" value="ABC_TRANSPORTER_1"/>
    <property type="match status" value="1"/>
</dbReference>
<dbReference type="KEGG" id="ghl:GM160_07710"/>
<evidence type="ECO:0000256" key="8">
    <source>
        <dbReference type="ARBA" id="ARBA00022989"/>
    </source>
</evidence>
<dbReference type="InterPro" id="IPR003439">
    <property type="entry name" value="ABC_transporter-like_ATP-bd"/>
</dbReference>
<evidence type="ECO:0000256" key="7">
    <source>
        <dbReference type="ARBA" id="ARBA00022967"/>
    </source>
</evidence>
<evidence type="ECO:0000256" key="1">
    <source>
        <dbReference type="ARBA" id="ARBA00004651"/>
    </source>
</evidence>
<evidence type="ECO:0000256" key="2">
    <source>
        <dbReference type="ARBA" id="ARBA00022448"/>
    </source>
</evidence>
<dbReference type="GO" id="GO:0005524">
    <property type="term" value="F:ATP binding"/>
    <property type="evidence" value="ECO:0007669"/>
    <property type="project" value="UniProtKB-KW"/>
</dbReference>
<dbReference type="EMBL" id="CP046415">
    <property type="protein sequence ID" value="QGT78791.1"/>
    <property type="molecule type" value="Genomic_DNA"/>
</dbReference>
<feature type="transmembrane region" description="Helical" evidence="11">
    <location>
        <begin position="151"/>
        <end position="169"/>
    </location>
</feature>
<reference evidence="14 15" key="1">
    <citation type="submission" date="2019-11" db="EMBL/GenBank/DDBJ databases">
        <authorList>
            <person name="Zhang J."/>
            <person name="Sun C."/>
        </authorList>
    </citation>
    <scope>NUCLEOTIDE SEQUENCE [LARGE SCALE GENOMIC DNA]</scope>
    <source>
        <strain evidence="15">sp2</strain>
    </source>
</reference>
<dbReference type="InterPro" id="IPR011527">
    <property type="entry name" value="ABC1_TM_dom"/>
</dbReference>
<evidence type="ECO:0000256" key="11">
    <source>
        <dbReference type="SAM" id="Phobius"/>
    </source>
</evidence>
<feature type="domain" description="ABC transporter" evidence="12">
    <location>
        <begin position="348"/>
        <end position="591"/>
    </location>
</feature>
<evidence type="ECO:0000256" key="6">
    <source>
        <dbReference type="ARBA" id="ARBA00022840"/>
    </source>
</evidence>
<dbReference type="AlphaFoldDB" id="A0A6I6D5U2"/>
<dbReference type="GO" id="GO:0140359">
    <property type="term" value="F:ABC-type transporter activity"/>
    <property type="evidence" value="ECO:0007669"/>
    <property type="project" value="InterPro"/>
</dbReference>
<comment type="subcellular location">
    <subcellularLocation>
        <location evidence="1">Cell membrane</location>
        <topology evidence="1">Multi-pass membrane protein</topology>
    </subcellularLocation>
</comment>
<keyword evidence="3" id="KW-1003">Cell membrane</keyword>
<keyword evidence="15" id="KW-1185">Reference proteome</keyword>
<dbReference type="Proteomes" id="UP000427716">
    <property type="component" value="Chromosome"/>
</dbReference>
<dbReference type="CDD" id="cd18552">
    <property type="entry name" value="ABC_6TM_MsbA_like"/>
    <property type="match status" value="1"/>
</dbReference>
<feature type="transmembrane region" description="Helical" evidence="11">
    <location>
        <begin position="29"/>
        <end position="54"/>
    </location>
</feature>
<feature type="transmembrane region" description="Helical" evidence="11">
    <location>
        <begin position="69"/>
        <end position="87"/>
    </location>
</feature>
<organism evidence="14 15">
    <name type="scientific">Guyparkeria halophila</name>
    <dbReference type="NCBI Taxonomy" id="47960"/>
    <lineage>
        <taxon>Bacteria</taxon>
        <taxon>Pseudomonadati</taxon>
        <taxon>Pseudomonadota</taxon>
        <taxon>Gammaproteobacteria</taxon>
        <taxon>Chromatiales</taxon>
        <taxon>Thioalkalibacteraceae</taxon>
        <taxon>Guyparkeria</taxon>
    </lineage>
</organism>
<evidence type="ECO:0000256" key="10">
    <source>
        <dbReference type="ARBA" id="ARBA00023136"/>
    </source>
</evidence>
<keyword evidence="5" id="KW-0547">Nucleotide-binding</keyword>
<gene>
    <name evidence="14" type="primary">msbA</name>
    <name evidence="14" type="ORF">GM160_07710</name>
</gene>
<dbReference type="PANTHER" id="PTHR24221:SF632">
    <property type="entry name" value="ATP-DEPENDENT LIPID A-CORE FLIPPASE"/>
    <property type="match status" value="1"/>
</dbReference>
<keyword evidence="6 14" id="KW-0067">ATP-binding</keyword>
<dbReference type="GO" id="GO:0016887">
    <property type="term" value="F:ATP hydrolysis activity"/>
    <property type="evidence" value="ECO:0007669"/>
    <property type="project" value="InterPro"/>
</dbReference>
<feature type="transmembrane region" description="Helical" evidence="11">
    <location>
        <begin position="287"/>
        <end position="304"/>
    </location>
</feature>
<keyword evidence="7" id="KW-1278">Translocase</keyword>
<evidence type="ECO:0000313" key="14">
    <source>
        <dbReference type="EMBL" id="QGT78791.1"/>
    </source>
</evidence>
<protein>
    <submittedName>
        <fullName evidence="14">Lipid A export permease/ATP-binding protein MsbA</fullName>
    </submittedName>
</protein>
<dbReference type="PROSITE" id="PS50893">
    <property type="entry name" value="ABC_TRANSPORTER_2"/>
    <property type="match status" value="1"/>
</dbReference>
<dbReference type="GO" id="GO:0034040">
    <property type="term" value="F:ATPase-coupled lipid transmembrane transporter activity"/>
    <property type="evidence" value="ECO:0007669"/>
    <property type="project" value="InterPro"/>
</dbReference>
<evidence type="ECO:0000259" key="12">
    <source>
        <dbReference type="PROSITE" id="PS50893"/>
    </source>
</evidence>
<dbReference type="Pfam" id="PF00664">
    <property type="entry name" value="ABC_membrane"/>
    <property type="match status" value="1"/>
</dbReference>
<keyword evidence="9" id="KW-0445">Lipid transport</keyword>
<evidence type="ECO:0000256" key="9">
    <source>
        <dbReference type="ARBA" id="ARBA00023055"/>
    </source>
</evidence>
<dbReference type="PANTHER" id="PTHR24221">
    <property type="entry name" value="ATP-BINDING CASSETTE SUB-FAMILY B"/>
    <property type="match status" value="1"/>
</dbReference>
<dbReference type="FunFam" id="3.40.50.300:FF:000221">
    <property type="entry name" value="Multidrug ABC transporter ATP-binding protein"/>
    <property type="match status" value="1"/>
</dbReference>
<dbReference type="InterPro" id="IPR011917">
    <property type="entry name" value="ABC_transpr_lipidA"/>
</dbReference>
<evidence type="ECO:0000259" key="13">
    <source>
        <dbReference type="PROSITE" id="PS50929"/>
    </source>
</evidence>
<accession>A0A6I6D5U2</accession>
<dbReference type="InterPro" id="IPR017871">
    <property type="entry name" value="ABC_transporter-like_CS"/>
</dbReference>
<dbReference type="SUPFAM" id="SSF52540">
    <property type="entry name" value="P-loop containing nucleoside triphosphate hydrolases"/>
    <property type="match status" value="1"/>
</dbReference>
<dbReference type="Pfam" id="PF00005">
    <property type="entry name" value="ABC_tran"/>
    <property type="match status" value="1"/>
</dbReference>
<dbReference type="InterPro" id="IPR027417">
    <property type="entry name" value="P-loop_NTPase"/>
</dbReference>
<dbReference type="InterPro" id="IPR036640">
    <property type="entry name" value="ABC1_TM_sf"/>
</dbReference>
<sequence length="598" mass="66311">MNPESLKQRARTEAGWATYRRLLNYTWRYTRVLVIAIVGMVVAGLSEVGFAALMKPLLDGSFVERDPTLVTWMPLALLGVFLFRVIGEFASNYGMAWVGRSVIRDLRHDTFAQVLHLPPRYFDRVPSTEVLTRLNYQSEQVSEAASKALTILIRDSVTVIGLLVWMLYLSWQLTLFILVLLPLLVGMVAGISRAFRRYARRIQESMGQVSHVAEETISGHRVVKLYGGEDYESARFDRQNQYNFRAFMKMQAVQAASSPLTQFVLAIGVAGVVWFATSGDRMDDITVGTFVSFITALAMTLAPAKRLINLNAIIQKGIAAGESLFALLDEPRETESGTQLVGRVSGRIAMEDVWLSYRDPAPTDSRDPDWVLKGVSLEIAAGETVAFVGQSGAGKSSLMGALPRFVEIQRGAIRLDEMRHDDVPLADLRRQFAYVSQETVLFNTTIAANIGYADGADFDMERVREAAKAAFAEEFIEQLAEGFETNIGENGVLLSGGQRQRIAIARALYRDAPILLLDEATSALDTRSEGFIQRALENLTRGRTTLVIAHRLSTIEHADRIVVMEGGRVVEQGRHEELLAADGAYAGLYRLQFADQAD</sequence>
<dbReference type="Gene3D" id="3.40.50.300">
    <property type="entry name" value="P-loop containing nucleotide triphosphate hydrolases"/>
    <property type="match status" value="1"/>
</dbReference>
<evidence type="ECO:0000313" key="15">
    <source>
        <dbReference type="Proteomes" id="UP000427716"/>
    </source>
</evidence>
<dbReference type="SUPFAM" id="SSF90123">
    <property type="entry name" value="ABC transporter transmembrane region"/>
    <property type="match status" value="1"/>
</dbReference>